<evidence type="ECO:0000256" key="12">
    <source>
        <dbReference type="ARBA" id="ARBA00022842"/>
    </source>
</evidence>
<dbReference type="GO" id="GO:0016757">
    <property type="term" value="F:glycosyltransferase activity"/>
    <property type="evidence" value="ECO:0007669"/>
    <property type="project" value="UniProtKB-KW"/>
</dbReference>
<keyword evidence="12 15" id="KW-0460">Magnesium</keyword>
<dbReference type="InterPro" id="IPR005904">
    <property type="entry name" value="Hxn_phspho_trans"/>
</dbReference>
<name>A0ABM9IC37_9BACT</name>
<evidence type="ECO:0000256" key="7">
    <source>
        <dbReference type="ARBA" id="ARBA00022676"/>
    </source>
</evidence>
<dbReference type="RefSeq" id="WP_009060663.1">
    <property type="nucleotide sequence ID" value="NZ_JAHXRZ010000010.1"/>
</dbReference>
<gene>
    <name evidence="17" type="primary">hpt</name>
    <name evidence="17" type="ORF">MFUM_0849</name>
</gene>
<evidence type="ECO:0000256" key="13">
    <source>
        <dbReference type="ARBA" id="ARBA00048811"/>
    </source>
</evidence>
<comment type="catalytic activity">
    <reaction evidence="13">
        <text>GMP + diphosphate = guanine + 5-phospho-alpha-D-ribose 1-diphosphate</text>
        <dbReference type="Rhea" id="RHEA:25424"/>
        <dbReference type="ChEBI" id="CHEBI:16235"/>
        <dbReference type="ChEBI" id="CHEBI:33019"/>
        <dbReference type="ChEBI" id="CHEBI:58017"/>
        <dbReference type="ChEBI" id="CHEBI:58115"/>
        <dbReference type="EC" id="2.4.2.8"/>
    </reaction>
    <physiologicalReaction direction="right-to-left" evidence="13">
        <dbReference type="Rhea" id="RHEA:25426"/>
    </physiologicalReaction>
</comment>
<keyword evidence="11 15" id="KW-0547">Nucleotide-binding</keyword>
<comment type="pathway">
    <text evidence="3 15">Purine metabolism; IMP biosynthesis via salvage pathway; IMP from hypoxanthine: step 1/1.</text>
</comment>
<protein>
    <recommendedName>
        <fullName evidence="5 15">Hypoxanthine phosphoribosyltransferase</fullName>
        <ecNumber evidence="5 15">2.4.2.8</ecNumber>
    </recommendedName>
</protein>
<keyword evidence="18" id="KW-1185">Reference proteome</keyword>
<organism evidence="17 18">
    <name type="scientific">Candidatus Methylacidiphilum fumarolicum</name>
    <dbReference type="NCBI Taxonomy" id="591154"/>
    <lineage>
        <taxon>Bacteria</taxon>
        <taxon>Pseudomonadati</taxon>
        <taxon>Verrucomicrobiota</taxon>
        <taxon>Methylacidiphilae</taxon>
        <taxon>Methylacidiphilales</taxon>
        <taxon>Methylacidiphilaceae</taxon>
        <taxon>Methylacidiphilum (ex Ratnadevi et al. 2023)</taxon>
    </lineage>
</organism>
<evidence type="ECO:0000256" key="15">
    <source>
        <dbReference type="RuleBase" id="RU364099"/>
    </source>
</evidence>
<dbReference type="InterPro" id="IPR029057">
    <property type="entry name" value="PRTase-like"/>
</dbReference>
<evidence type="ECO:0000256" key="8">
    <source>
        <dbReference type="ARBA" id="ARBA00022679"/>
    </source>
</evidence>
<evidence type="ECO:0000259" key="16">
    <source>
        <dbReference type="Pfam" id="PF00156"/>
    </source>
</evidence>
<dbReference type="InterPro" id="IPR000836">
    <property type="entry name" value="PRTase_dom"/>
</dbReference>
<comment type="similarity">
    <text evidence="4 15">Belongs to the purine/pyrimidine phosphoribosyltransferase family.</text>
</comment>
<keyword evidence="10 15" id="KW-0660">Purine salvage</keyword>
<dbReference type="InterPro" id="IPR050408">
    <property type="entry name" value="HGPRT"/>
</dbReference>
<evidence type="ECO:0000256" key="11">
    <source>
        <dbReference type="ARBA" id="ARBA00022741"/>
    </source>
</evidence>
<evidence type="ECO:0000256" key="5">
    <source>
        <dbReference type="ARBA" id="ARBA00011895"/>
    </source>
</evidence>
<dbReference type="EMBL" id="OX458932">
    <property type="protein sequence ID" value="CAI9085227.1"/>
    <property type="molecule type" value="Genomic_DNA"/>
</dbReference>
<evidence type="ECO:0000256" key="6">
    <source>
        <dbReference type="ARBA" id="ARBA00022490"/>
    </source>
</evidence>
<evidence type="ECO:0000256" key="9">
    <source>
        <dbReference type="ARBA" id="ARBA00022723"/>
    </source>
</evidence>
<keyword evidence="6 15" id="KW-0963">Cytoplasm</keyword>
<dbReference type="PANTHER" id="PTHR43340">
    <property type="entry name" value="HYPOXANTHINE-GUANINE PHOSPHORIBOSYLTRANSFERASE"/>
    <property type="match status" value="1"/>
</dbReference>
<evidence type="ECO:0000256" key="1">
    <source>
        <dbReference type="ARBA" id="ARBA00001946"/>
    </source>
</evidence>
<accession>A0ABM9IC37</accession>
<comment type="cofactor">
    <cofactor evidence="1 15">
        <name>Mg(2+)</name>
        <dbReference type="ChEBI" id="CHEBI:18420"/>
    </cofactor>
</comment>
<comment type="catalytic activity">
    <reaction evidence="14">
        <text>IMP + diphosphate = hypoxanthine + 5-phospho-alpha-D-ribose 1-diphosphate</text>
        <dbReference type="Rhea" id="RHEA:17973"/>
        <dbReference type="ChEBI" id="CHEBI:17368"/>
        <dbReference type="ChEBI" id="CHEBI:33019"/>
        <dbReference type="ChEBI" id="CHEBI:58017"/>
        <dbReference type="ChEBI" id="CHEBI:58053"/>
        <dbReference type="EC" id="2.4.2.8"/>
    </reaction>
    <physiologicalReaction direction="right-to-left" evidence="14">
        <dbReference type="Rhea" id="RHEA:17975"/>
    </physiologicalReaction>
</comment>
<dbReference type="EC" id="2.4.2.8" evidence="5 15"/>
<dbReference type="CDD" id="cd06223">
    <property type="entry name" value="PRTases_typeI"/>
    <property type="match status" value="1"/>
</dbReference>
<feature type="domain" description="Phosphoribosyltransferase" evidence="16">
    <location>
        <begin position="22"/>
        <end position="169"/>
    </location>
</feature>
<evidence type="ECO:0000313" key="18">
    <source>
        <dbReference type="Proteomes" id="UP001161497"/>
    </source>
</evidence>
<reference evidence="17" key="1">
    <citation type="submission" date="2023-03" db="EMBL/GenBank/DDBJ databases">
        <authorList>
            <person name="Cremers G."/>
            <person name="Picone N."/>
        </authorList>
    </citation>
    <scope>NUCLEOTIDE SEQUENCE</scope>
    <source>
        <strain evidence="17">Sample_alias</strain>
    </source>
</reference>
<dbReference type="SUPFAM" id="SSF53271">
    <property type="entry name" value="PRTase-like"/>
    <property type="match status" value="1"/>
</dbReference>
<evidence type="ECO:0000256" key="4">
    <source>
        <dbReference type="ARBA" id="ARBA00008391"/>
    </source>
</evidence>
<evidence type="ECO:0000313" key="17">
    <source>
        <dbReference type="EMBL" id="CAI9085227.1"/>
    </source>
</evidence>
<sequence>MNTVNKPNARLSYKIGRVLLSEEKIQKRILELSAEIREAYRKRPFMILGLLNGSLFFVADLLKNLPLRTEVEFLQLKSYAGTVSTGCIQGLEWIDKKKFEAKNILVIDDILDSGQTLSAVKEKLYDSGALNVEFCVLLKKLKKEQKPIQPKWVGFEIPDVFVVGYGLDFEGMYRGLKSIRSFSLIQK</sequence>
<proteinExistence type="inferred from homology"/>
<keyword evidence="7 15" id="KW-0328">Glycosyltransferase</keyword>
<dbReference type="Pfam" id="PF00156">
    <property type="entry name" value="Pribosyltran"/>
    <property type="match status" value="1"/>
</dbReference>
<comment type="subcellular location">
    <subcellularLocation>
        <location evidence="2 15">Cytoplasm</location>
    </subcellularLocation>
</comment>
<keyword evidence="9 15" id="KW-0479">Metal-binding</keyword>
<evidence type="ECO:0000256" key="10">
    <source>
        <dbReference type="ARBA" id="ARBA00022726"/>
    </source>
</evidence>
<dbReference type="Gene3D" id="3.40.50.2020">
    <property type="match status" value="1"/>
</dbReference>
<evidence type="ECO:0000256" key="3">
    <source>
        <dbReference type="ARBA" id="ARBA00004669"/>
    </source>
</evidence>
<keyword evidence="8 15" id="KW-0808">Transferase</keyword>
<dbReference type="NCBIfam" id="TIGR01203">
    <property type="entry name" value="HGPRTase"/>
    <property type="match status" value="1"/>
</dbReference>
<dbReference type="PANTHER" id="PTHR43340:SF1">
    <property type="entry name" value="HYPOXANTHINE PHOSPHORIBOSYLTRANSFERASE"/>
    <property type="match status" value="1"/>
</dbReference>
<evidence type="ECO:0000256" key="14">
    <source>
        <dbReference type="ARBA" id="ARBA00049402"/>
    </source>
</evidence>
<evidence type="ECO:0000256" key="2">
    <source>
        <dbReference type="ARBA" id="ARBA00004496"/>
    </source>
</evidence>
<dbReference type="Proteomes" id="UP001161497">
    <property type="component" value="Chromosome"/>
</dbReference>